<gene>
    <name evidence="2" type="primary">pilP</name>
    <name evidence="2" type="ORF">GCM10007392_09120</name>
</gene>
<dbReference type="InterPro" id="IPR007446">
    <property type="entry name" value="PilP"/>
</dbReference>
<name>A0A918K255_9GAMM</name>
<dbReference type="AlphaFoldDB" id="A0A918K255"/>
<keyword evidence="3" id="KW-1185">Reference proteome</keyword>
<reference evidence="2" key="2">
    <citation type="submission" date="2020-09" db="EMBL/GenBank/DDBJ databases">
        <authorList>
            <person name="Sun Q."/>
            <person name="Kim S."/>
        </authorList>
    </citation>
    <scope>NUCLEOTIDE SEQUENCE</scope>
    <source>
        <strain evidence="2">KCTC 22169</strain>
    </source>
</reference>
<evidence type="ECO:0000313" key="2">
    <source>
        <dbReference type="EMBL" id="GGX44501.1"/>
    </source>
</evidence>
<dbReference type="PROSITE" id="PS51257">
    <property type="entry name" value="PROKAR_LIPOPROTEIN"/>
    <property type="match status" value="1"/>
</dbReference>
<organism evidence="2 3">
    <name type="scientific">Saccharospirillum salsuginis</name>
    <dbReference type="NCBI Taxonomy" id="418750"/>
    <lineage>
        <taxon>Bacteria</taxon>
        <taxon>Pseudomonadati</taxon>
        <taxon>Pseudomonadota</taxon>
        <taxon>Gammaproteobacteria</taxon>
        <taxon>Oceanospirillales</taxon>
        <taxon>Saccharospirillaceae</taxon>
        <taxon>Saccharospirillum</taxon>
    </lineage>
</organism>
<evidence type="ECO:0000313" key="3">
    <source>
        <dbReference type="Proteomes" id="UP000626148"/>
    </source>
</evidence>
<sequence>MKQVSWIVPVVVLLTACVQEDPLADLRDYVEEVNARPSGSIPPPPEYKSFELVSYTASGERSPFEVPRPVEVESEEGEEPKSNVRPDPNRVPEYLESFRIENLAMVGTLTGLDSEALWALIRDGNGEIHRVQVGNFLGRNHGQIINISETQIDLIEIVPSGQDNWVERPRAIVLSGLDE</sequence>
<dbReference type="PIRSF" id="PIRSF016481">
    <property type="entry name" value="Pilus_assembly_PilP"/>
    <property type="match status" value="1"/>
</dbReference>
<accession>A0A918K255</accession>
<dbReference type="EMBL" id="BMXR01000002">
    <property type="protein sequence ID" value="GGX44501.1"/>
    <property type="molecule type" value="Genomic_DNA"/>
</dbReference>
<dbReference type="RefSeq" id="WP_189607311.1">
    <property type="nucleotide sequence ID" value="NZ_BMXR01000002.1"/>
</dbReference>
<feature type="region of interest" description="Disordered" evidence="1">
    <location>
        <begin position="61"/>
        <end position="88"/>
    </location>
</feature>
<protein>
    <submittedName>
        <fullName evidence="2">Type 4 fimbrial biogenesis protein PilP</fullName>
    </submittedName>
</protein>
<feature type="compositionally biased region" description="Basic and acidic residues" evidence="1">
    <location>
        <begin position="79"/>
        <end position="88"/>
    </location>
</feature>
<proteinExistence type="predicted"/>
<reference evidence="2" key="1">
    <citation type="journal article" date="2014" name="Int. J. Syst. Evol. Microbiol.">
        <title>Complete genome sequence of Corynebacterium casei LMG S-19264T (=DSM 44701T), isolated from a smear-ripened cheese.</title>
        <authorList>
            <consortium name="US DOE Joint Genome Institute (JGI-PGF)"/>
            <person name="Walter F."/>
            <person name="Albersmeier A."/>
            <person name="Kalinowski J."/>
            <person name="Ruckert C."/>
        </authorList>
    </citation>
    <scope>NUCLEOTIDE SEQUENCE</scope>
    <source>
        <strain evidence="2">KCTC 22169</strain>
    </source>
</reference>
<dbReference type="Pfam" id="PF04351">
    <property type="entry name" value="PilP"/>
    <property type="match status" value="1"/>
</dbReference>
<evidence type="ECO:0000256" key="1">
    <source>
        <dbReference type="SAM" id="MobiDB-lite"/>
    </source>
</evidence>
<dbReference type="Gene3D" id="2.30.30.830">
    <property type="match status" value="1"/>
</dbReference>
<dbReference type="Proteomes" id="UP000626148">
    <property type="component" value="Unassembled WGS sequence"/>
</dbReference>
<comment type="caution">
    <text evidence="2">The sequence shown here is derived from an EMBL/GenBank/DDBJ whole genome shotgun (WGS) entry which is preliminary data.</text>
</comment>